<dbReference type="PROSITE" id="PS51192">
    <property type="entry name" value="HELICASE_ATP_BIND_1"/>
    <property type="match status" value="1"/>
</dbReference>
<evidence type="ECO:0000256" key="6">
    <source>
        <dbReference type="ARBA" id="ARBA00022840"/>
    </source>
</evidence>
<dbReference type="EC" id="3.6.4.13" evidence="2"/>
<dbReference type="GO" id="GO:0016787">
    <property type="term" value="F:hydrolase activity"/>
    <property type="evidence" value="ECO:0007669"/>
    <property type="project" value="UniProtKB-KW"/>
</dbReference>
<dbReference type="SUPFAM" id="SSF52540">
    <property type="entry name" value="P-loop containing nucleoside triphosphate hydrolases"/>
    <property type="match status" value="1"/>
</dbReference>
<dbReference type="InterPro" id="IPR001650">
    <property type="entry name" value="Helicase_C-like"/>
</dbReference>
<evidence type="ECO:0000256" key="9">
    <source>
        <dbReference type="PROSITE-ProRule" id="PRU00552"/>
    </source>
</evidence>
<dbReference type="GO" id="GO:0051880">
    <property type="term" value="F:G-quadruplex DNA binding"/>
    <property type="evidence" value="ECO:0007669"/>
    <property type="project" value="EnsemblFungi"/>
</dbReference>
<dbReference type="GO" id="GO:0030515">
    <property type="term" value="F:snoRNA binding"/>
    <property type="evidence" value="ECO:0007669"/>
    <property type="project" value="EnsemblFungi"/>
</dbReference>
<evidence type="ECO:0000259" key="13">
    <source>
        <dbReference type="PROSITE" id="PS51194"/>
    </source>
</evidence>
<keyword evidence="3 10" id="KW-0547">Nucleotide-binding</keyword>
<dbReference type="CDD" id="cd18787">
    <property type="entry name" value="SF2_C_DEAD"/>
    <property type="match status" value="1"/>
</dbReference>
<dbReference type="Pfam" id="PF00270">
    <property type="entry name" value="DEAD"/>
    <property type="match status" value="1"/>
</dbReference>
<comment type="catalytic activity">
    <reaction evidence="8">
        <text>ATP + H2O = ADP + phosphate + H(+)</text>
        <dbReference type="Rhea" id="RHEA:13065"/>
        <dbReference type="ChEBI" id="CHEBI:15377"/>
        <dbReference type="ChEBI" id="CHEBI:15378"/>
        <dbReference type="ChEBI" id="CHEBI:30616"/>
        <dbReference type="ChEBI" id="CHEBI:43474"/>
        <dbReference type="ChEBI" id="CHEBI:456216"/>
        <dbReference type="EC" id="3.6.4.13"/>
    </reaction>
</comment>
<organism evidence="15 16">
    <name type="scientific">Blumeria graminis f. sp. hordei (strain DH14)</name>
    <name type="common">Barley powdery mildew</name>
    <name type="synonym">Oidium monilioides f. sp. hordei</name>
    <dbReference type="NCBI Taxonomy" id="546991"/>
    <lineage>
        <taxon>Eukaryota</taxon>
        <taxon>Fungi</taxon>
        <taxon>Dikarya</taxon>
        <taxon>Ascomycota</taxon>
        <taxon>Pezizomycotina</taxon>
        <taxon>Leotiomycetes</taxon>
        <taxon>Erysiphales</taxon>
        <taxon>Erysiphaceae</taxon>
        <taxon>Blumeria</taxon>
        <taxon>Blumeria hordei</taxon>
    </lineage>
</organism>
<dbReference type="eggNOG" id="KOG0331">
    <property type="taxonomic scope" value="Eukaryota"/>
</dbReference>
<dbReference type="GO" id="GO:0006364">
    <property type="term" value="P:rRNA processing"/>
    <property type="evidence" value="ECO:0007669"/>
    <property type="project" value="EnsemblFungi"/>
</dbReference>
<dbReference type="STRING" id="546991.N1JFT2"/>
<dbReference type="SMART" id="SM00487">
    <property type="entry name" value="DEXDc"/>
    <property type="match status" value="1"/>
</dbReference>
<dbReference type="GO" id="GO:0003729">
    <property type="term" value="F:mRNA binding"/>
    <property type="evidence" value="ECO:0007669"/>
    <property type="project" value="EnsemblFungi"/>
</dbReference>
<accession>N1JFT2</accession>
<keyword evidence="16" id="KW-1185">Reference proteome</keyword>
<dbReference type="InterPro" id="IPR014001">
    <property type="entry name" value="Helicase_ATP-bd"/>
</dbReference>
<keyword evidence="5 10" id="KW-0347">Helicase</keyword>
<protein>
    <recommendedName>
        <fullName evidence="2">RNA helicase</fullName>
        <ecNumber evidence="2">3.6.4.13</ecNumber>
    </recommendedName>
</protein>
<feature type="domain" description="DEAD-box RNA helicase Q" evidence="14">
    <location>
        <begin position="140"/>
        <end position="168"/>
    </location>
</feature>
<dbReference type="InterPro" id="IPR000629">
    <property type="entry name" value="RNA-helicase_DEAD-box_CS"/>
</dbReference>
<dbReference type="FunFam" id="3.40.50.300:FF:000008">
    <property type="entry name" value="ATP-dependent RNA helicase RhlB"/>
    <property type="match status" value="1"/>
</dbReference>
<dbReference type="GO" id="GO:0002151">
    <property type="term" value="F:G-quadruplex RNA binding"/>
    <property type="evidence" value="ECO:0007669"/>
    <property type="project" value="EnsemblFungi"/>
</dbReference>
<evidence type="ECO:0000256" key="3">
    <source>
        <dbReference type="ARBA" id="ARBA00022741"/>
    </source>
</evidence>
<dbReference type="OrthoDB" id="196131at2759"/>
<evidence type="ECO:0000256" key="7">
    <source>
        <dbReference type="ARBA" id="ARBA00023242"/>
    </source>
</evidence>
<evidence type="ECO:0000313" key="16">
    <source>
        <dbReference type="Proteomes" id="UP000015441"/>
    </source>
</evidence>
<dbReference type="PROSITE" id="PS00039">
    <property type="entry name" value="DEAD_ATP_HELICASE"/>
    <property type="match status" value="1"/>
</dbReference>
<dbReference type="HOGENOM" id="CLU_003041_16_9_1"/>
<evidence type="ECO:0000259" key="12">
    <source>
        <dbReference type="PROSITE" id="PS51192"/>
    </source>
</evidence>
<feature type="compositionally biased region" description="Gly residues" evidence="11">
    <location>
        <begin position="1"/>
        <end position="18"/>
    </location>
</feature>
<feature type="short sequence motif" description="Q motif" evidence="9">
    <location>
        <begin position="140"/>
        <end position="168"/>
    </location>
</feature>
<dbReference type="Pfam" id="PF00271">
    <property type="entry name" value="Helicase_C"/>
    <property type="match status" value="1"/>
</dbReference>
<dbReference type="PROSITE" id="PS51195">
    <property type="entry name" value="Q_MOTIF"/>
    <property type="match status" value="1"/>
</dbReference>
<comment type="caution">
    <text evidence="15">The sequence shown here is derived from an EMBL/GenBank/DDBJ whole genome shotgun (WGS) entry which is preliminary data.</text>
</comment>
<feature type="domain" description="Helicase ATP-binding" evidence="12">
    <location>
        <begin position="171"/>
        <end position="346"/>
    </location>
</feature>
<keyword evidence="4 10" id="KW-0378">Hydrolase</keyword>
<dbReference type="PROSITE" id="PS51194">
    <property type="entry name" value="HELICASE_CTER"/>
    <property type="match status" value="1"/>
</dbReference>
<feature type="region of interest" description="Disordered" evidence="11">
    <location>
        <begin position="542"/>
        <end position="564"/>
    </location>
</feature>
<keyword evidence="6 10" id="KW-0067">ATP-binding</keyword>
<keyword evidence="7" id="KW-0539">Nucleus</keyword>
<evidence type="ECO:0000256" key="11">
    <source>
        <dbReference type="SAM" id="MobiDB-lite"/>
    </source>
</evidence>
<dbReference type="GO" id="GO:0005634">
    <property type="term" value="C:nucleus"/>
    <property type="evidence" value="ECO:0007669"/>
    <property type="project" value="UniProtKB-SubCell"/>
</dbReference>
<dbReference type="GO" id="GO:0000184">
    <property type="term" value="P:nuclear-transcribed mRNA catabolic process, nonsense-mediated decay"/>
    <property type="evidence" value="ECO:0007669"/>
    <property type="project" value="EnsemblFungi"/>
</dbReference>
<dbReference type="SMART" id="SM00490">
    <property type="entry name" value="HELICc"/>
    <property type="match status" value="1"/>
</dbReference>
<feature type="region of interest" description="Disordered" evidence="11">
    <location>
        <begin position="1"/>
        <end position="34"/>
    </location>
</feature>
<dbReference type="GO" id="GO:0005524">
    <property type="term" value="F:ATP binding"/>
    <property type="evidence" value="ECO:0007669"/>
    <property type="project" value="UniProtKB-KW"/>
</dbReference>
<dbReference type="GO" id="GO:0071042">
    <property type="term" value="P:nuclear polyadenylation-dependent mRNA catabolic process"/>
    <property type="evidence" value="ECO:0007669"/>
    <property type="project" value="EnsemblFungi"/>
</dbReference>
<dbReference type="InterPro" id="IPR011545">
    <property type="entry name" value="DEAD/DEAH_box_helicase_dom"/>
</dbReference>
<comment type="similarity">
    <text evidence="10">Belongs to the DEAD box helicase family.</text>
</comment>
<dbReference type="InterPro" id="IPR014014">
    <property type="entry name" value="RNA_helicase_DEAD_Q_motif"/>
</dbReference>
<name>N1JFT2_BLUG1</name>
<dbReference type="Gene3D" id="3.40.50.300">
    <property type="entry name" value="P-loop containing nucleotide triphosphate hydrolases"/>
    <property type="match status" value="2"/>
</dbReference>
<dbReference type="PANTHER" id="PTHR47958">
    <property type="entry name" value="ATP-DEPENDENT RNA HELICASE DBP3"/>
    <property type="match status" value="1"/>
</dbReference>
<evidence type="ECO:0000256" key="5">
    <source>
        <dbReference type="ARBA" id="ARBA00022806"/>
    </source>
</evidence>
<dbReference type="GO" id="GO:0003724">
    <property type="term" value="F:RNA helicase activity"/>
    <property type="evidence" value="ECO:0007669"/>
    <property type="project" value="UniProtKB-EC"/>
</dbReference>
<evidence type="ECO:0000259" key="14">
    <source>
        <dbReference type="PROSITE" id="PS51195"/>
    </source>
</evidence>
<dbReference type="CDD" id="cd17966">
    <property type="entry name" value="DEADc_DDX5_DDX17"/>
    <property type="match status" value="1"/>
</dbReference>
<reference evidence="15 16" key="1">
    <citation type="journal article" date="2010" name="Science">
        <title>Genome expansion and gene loss in powdery mildew fungi reveal tradeoffs in extreme parasitism.</title>
        <authorList>
            <person name="Spanu P.D."/>
            <person name="Abbott J.C."/>
            <person name="Amselem J."/>
            <person name="Burgis T.A."/>
            <person name="Soanes D.M."/>
            <person name="Stueber K."/>
            <person name="Ver Loren van Themaat E."/>
            <person name="Brown J.K.M."/>
            <person name="Butcher S.A."/>
            <person name="Gurr S.J."/>
            <person name="Lebrun M.-H."/>
            <person name="Ridout C.J."/>
            <person name="Schulze-Lefert P."/>
            <person name="Talbot N.J."/>
            <person name="Ahmadinejad N."/>
            <person name="Ametz C."/>
            <person name="Barton G.R."/>
            <person name="Benjdia M."/>
            <person name="Bidzinski P."/>
            <person name="Bindschedler L.V."/>
            <person name="Both M."/>
            <person name="Brewer M.T."/>
            <person name="Cadle-Davidson L."/>
            <person name="Cadle-Davidson M.M."/>
            <person name="Collemare J."/>
            <person name="Cramer R."/>
            <person name="Frenkel O."/>
            <person name="Godfrey D."/>
            <person name="Harriman J."/>
            <person name="Hoede C."/>
            <person name="King B.C."/>
            <person name="Klages S."/>
            <person name="Kleemann J."/>
            <person name="Knoll D."/>
            <person name="Koti P.S."/>
            <person name="Kreplak J."/>
            <person name="Lopez-Ruiz F.J."/>
            <person name="Lu X."/>
            <person name="Maekawa T."/>
            <person name="Mahanil S."/>
            <person name="Micali C."/>
            <person name="Milgroom M.G."/>
            <person name="Montana G."/>
            <person name="Noir S."/>
            <person name="O'Connell R.J."/>
            <person name="Oberhaensli S."/>
            <person name="Parlange F."/>
            <person name="Pedersen C."/>
            <person name="Quesneville H."/>
            <person name="Reinhardt R."/>
            <person name="Rott M."/>
            <person name="Sacristan S."/>
            <person name="Schmidt S.M."/>
            <person name="Schoen M."/>
            <person name="Skamnioti P."/>
            <person name="Sommer H."/>
            <person name="Stephens A."/>
            <person name="Takahara H."/>
            <person name="Thordal-Christensen H."/>
            <person name="Vigouroux M."/>
            <person name="Wessling R."/>
            <person name="Wicker T."/>
            <person name="Panstruga R."/>
        </authorList>
    </citation>
    <scope>NUCLEOTIDE SEQUENCE [LARGE SCALE GENOMIC DNA]</scope>
    <source>
        <strain evidence="15">DH14</strain>
    </source>
</reference>
<dbReference type="FunCoup" id="N1JFT2">
    <property type="interactions" value="1129"/>
</dbReference>
<gene>
    <name evidence="15" type="ORF">BGHDH14_bgh00959</name>
</gene>
<dbReference type="FunFam" id="3.40.50.300:FF:000079">
    <property type="entry name" value="probable ATP-dependent RNA helicase DDX17"/>
    <property type="match status" value="1"/>
</dbReference>
<comment type="subcellular location">
    <subcellularLocation>
        <location evidence="1">Nucleus</location>
    </subcellularLocation>
</comment>
<evidence type="ECO:0000256" key="8">
    <source>
        <dbReference type="ARBA" id="ARBA00047984"/>
    </source>
</evidence>
<dbReference type="AlphaFoldDB" id="N1JFT2"/>
<dbReference type="EMBL" id="CAUH01002931">
    <property type="protein sequence ID" value="CCU76732.1"/>
    <property type="molecule type" value="Genomic_DNA"/>
</dbReference>
<evidence type="ECO:0000256" key="1">
    <source>
        <dbReference type="ARBA" id="ARBA00004123"/>
    </source>
</evidence>
<proteinExistence type="inferred from homology"/>
<sequence>MSYGGGYSGGRGGSGGYGRENHNRDAGYGGYSNSGHGGQSGGGGYNNNNNSGGNVNGYNGGGGNGYGNNSFGGGAGGDRMSNLGANLQKQSWDMNNLPKFEKSFYKEDPNVTSRSEADVIKFRTQHGISIQGRDVPRPVENFDEAGFPGYVINEVKAQGFPAPTAIQSQGWPMALSGRDVVGIAETGSGKTLTYCLPAIVHINAQPLLAPGDGPIVLVLAPTRELAVQIQQEITKFGKSSRIRNTCVYGGVPKGGQIRDLAKGVEVCIATPGRLIDMLESGKTNLRRVTYLVLDEADRMLDMGFEPQIRKILGQIRPDRQTCMWSATWPKEVRNLASDYLHDFIQVNIGSLELSANHRITQIVEVVSEFEKRDRMTKHLEKIMEDKDNKILIFTGTKRVADDITRFLRQDGWPALCMFLSLWSTKLIFIAIHGDKQQNERDWVLNEFKTGKSPIMVATDVASRGIDVRNITHVLNYDYPNNSEDYIHRIGRTGRAGQKGTAITFFTTDNSKQARDLVSVLTEAKQQIDPRLAEMTRYGGGGGGRYGGGGGGYRGGRGGGRGGRW</sequence>
<feature type="domain" description="Helicase C-terminal" evidence="13">
    <location>
        <begin position="374"/>
        <end position="535"/>
    </location>
</feature>
<evidence type="ECO:0000256" key="10">
    <source>
        <dbReference type="RuleBase" id="RU000492"/>
    </source>
</evidence>
<dbReference type="InterPro" id="IPR027417">
    <property type="entry name" value="P-loop_NTPase"/>
</dbReference>
<evidence type="ECO:0000256" key="2">
    <source>
        <dbReference type="ARBA" id="ARBA00012552"/>
    </source>
</evidence>
<evidence type="ECO:0000313" key="15">
    <source>
        <dbReference type="EMBL" id="CCU76732.1"/>
    </source>
</evidence>
<dbReference type="Proteomes" id="UP000015441">
    <property type="component" value="Unassembled WGS sequence"/>
</dbReference>
<dbReference type="InParanoid" id="N1JFT2"/>
<evidence type="ECO:0000256" key="4">
    <source>
        <dbReference type="ARBA" id="ARBA00022801"/>
    </source>
</evidence>
<dbReference type="GO" id="GO:0006369">
    <property type="term" value="P:termination of RNA polymerase II transcription"/>
    <property type="evidence" value="ECO:0007669"/>
    <property type="project" value="EnsemblFungi"/>
</dbReference>